<dbReference type="AlphaFoldDB" id="A0A395JJ58"/>
<name>A0A395JJ58_9GAMM</name>
<dbReference type="SMART" id="SM00342">
    <property type="entry name" value="HTH_ARAC"/>
    <property type="match status" value="1"/>
</dbReference>
<proteinExistence type="predicted"/>
<comment type="caution">
    <text evidence="5">The sequence shown here is derived from an EMBL/GenBank/DDBJ whole genome shotgun (WGS) entry which is preliminary data.</text>
</comment>
<organism evidence="5 6">
    <name type="scientific">Arenicella xantha</name>
    <dbReference type="NCBI Taxonomy" id="644221"/>
    <lineage>
        <taxon>Bacteria</taxon>
        <taxon>Pseudomonadati</taxon>
        <taxon>Pseudomonadota</taxon>
        <taxon>Gammaproteobacteria</taxon>
        <taxon>Arenicellales</taxon>
        <taxon>Arenicellaceae</taxon>
        <taxon>Arenicella</taxon>
    </lineage>
</organism>
<accession>A0A395JJ58</accession>
<sequence length="295" mass="34107">MNWVERISLVIEYVEQNLDGEISIDKAAIIACCSKFHLHRIFFSYFDITFSEYVRRRRFTLAAADVISTQATIVDIAMKYGYTSPNAFTRSFRKMHGVNPSEVRSANAKIATYSKASFPLEPIEAERMEYKIVEKPSFNIVGKSKRFEFDDFTKNGKKFWKEYVGSDDYKSLCELTNGKPGLVTGSPLLSAYFPDEKNEQDRFLDVLGVEYGFGEKVKEFKAHNVPAATYAEFDCSYRGAMKTNRYIYGKWFSATGYERDGGKPDIVSYFPMPWRHFSEMRLRWWVPVIKTSENA</sequence>
<reference evidence="5 6" key="1">
    <citation type="submission" date="2018-06" db="EMBL/GenBank/DDBJ databases">
        <title>Genomic Encyclopedia of Type Strains, Phase IV (KMG-IV): sequencing the most valuable type-strain genomes for metagenomic binning, comparative biology and taxonomic classification.</title>
        <authorList>
            <person name="Goeker M."/>
        </authorList>
    </citation>
    <scope>NUCLEOTIDE SEQUENCE [LARGE SCALE GENOMIC DNA]</scope>
    <source>
        <strain evidence="5 6">DSM 24032</strain>
    </source>
</reference>
<evidence type="ECO:0000256" key="3">
    <source>
        <dbReference type="ARBA" id="ARBA00023163"/>
    </source>
</evidence>
<dbReference type="InterPro" id="IPR050959">
    <property type="entry name" value="MarA-like"/>
</dbReference>
<dbReference type="FunCoup" id="A0A395JJ58">
    <property type="interactions" value="82"/>
</dbReference>
<protein>
    <submittedName>
        <fullName evidence="5">AraC family transcriptional regulator</fullName>
    </submittedName>
</protein>
<dbReference type="Pfam" id="PF12833">
    <property type="entry name" value="HTH_18"/>
    <property type="match status" value="1"/>
</dbReference>
<gene>
    <name evidence="5" type="ORF">DFR28_105147</name>
</gene>
<dbReference type="RefSeq" id="WP_113955404.1">
    <property type="nucleotide sequence ID" value="NZ_QNRT01000005.1"/>
</dbReference>
<dbReference type="InterPro" id="IPR010499">
    <property type="entry name" value="AraC_E-bd"/>
</dbReference>
<dbReference type="PROSITE" id="PS01124">
    <property type="entry name" value="HTH_ARAC_FAMILY_2"/>
    <property type="match status" value="1"/>
</dbReference>
<evidence type="ECO:0000256" key="2">
    <source>
        <dbReference type="ARBA" id="ARBA00023125"/>
    </source>
</evidence>
<keyword evidence="6" id="KW-1185">Reference proteome</keyword>
<dbReference type="SMART" id="SM00871">
    <property type="entry name" value="AraC_E_bind"/>
    <property type="match status" value="1"/>
</dbReference>
<dbReference type="Proteomes" id="UP000253083">
    <property type="component" value="Unassembled WGS sequence"/>
</dbReference>
<keyword evidence="3" id="KW-0804">Transcription</keyword>
<keyword evidence="2" id="KW-0238">DNA-binding</keyword>
<dbReference type="SUPFAM" id="SSF46689">
    <property type="entry name" value="Homeodomain-like"/>
    <property type="match status" value="2"/>
</dbReference>
<evidence type="ECO:0000259" key="4">
    <source>
        <dbReference type="PROSITE" id="PS01124"/>
    </source>
</evidence>
<dbReference type="Pfam" id="PF14526">
    <property type="entry name" value="Cass2"/>
    <property type="match status" value="1"/>
</dbReference>
<dbReference type="InParanoid" id="A0A395JJ58"/>
<dbReference type="InterPro" id="IPR018060">
    <property type="entry name" value="HTH_AraC"/>
</dbReference>
<dbReference type="Gene3D" id="3.20.80.10">
    <property type="entry name" value="Regulatory factor, effector binding domain"/>
    <property type="match status" value="1"/>
</dbReference>
<evidence type="ECO:0000256" key="1">
    <source>
        <dbReference type="ARBA" id="ARBA00023015"/>
    </source>
</evidence>
<dbReference type="PRINTS" id="PR00032">
    <property type="entry name" value="HTHARAC"/>
</dbReference>
<dbReference type="InterPro" id="IPR020449">
    <property type="entry name" value="Tscrpt_reg_AraC-type_HTH"/>
</dbReference>
<dbReference type="Gene3D" id="1.10.10.60">
    <property type="entry name" value="Homeodomain-like"/>
    <property type="match status" value="2"/>
</dbReference>
<dbReference type="PANTHER" id="PTHR47504">
    <property type="entry name" value="RIGHT ORIGIN-BINDING PROTEIN"/>
    <property type="match status" value="1"/>
</dbReference>
<keyword evidence="1" id="KW-0805">Transcription regulation</keyword>
<dbReference type="InterPro" id="IPR009057">
    <property type="entry name" value="Homeodomain-like_sf"/>
</dbReference>
<dbReference type="OrthoDB" id="282744at2"/>
<evidence type="ECO:0000313" key="6">
    <source>
        <dbReference type="Proteomes" id="UP000253083"/>
    </source>
</evidence>
<feature type="domain" description="HTH araC/xylS-type" evidence="4">
    <location>
        <begin position="8"/>
        <end position="106"/>
    </location>
</feature>
<dbReference type="GO" id="GO:0003700">
    <property type="term" value="F:DNA-binding transcription factor activity"/>
    <property type="evidence" value="ECO:0007669"/>
    <property type="project" value="InterPro"/>
</dbReference>
<dbReference type="GO" id="GO:0043565">
    <property type="term" value="F:sequence-specific DNA binding"/>
    <property type="evidence" value="ECO:0007669"/>
    <property type="project" value="InterPro"/>
</dbReference>
<dbReference type="InterPro" id="IPR011256">
    <property type="entry name" value="Reg_factor_effector_dom_sf"/>
</dbReference>
<dbReference type="PANTHER" id="PTHR47504:SF5">
    <property type="entry name" value="RIGHT ORIGIN-BINDING PROTEIN"/>
    <property type="match status" value="1"/>
</dbReference>
<evidence type="ECO:0000313" key="5">
    <source>
        <dbReference type="EMBL" id="RBP48808.1"/>
    </source>
</evidence>
<dbReference type="SUPFAM" id="SSF55136">
    <property type="entry name" value="Probable bacterial effector-binding domain"/>
    <property type="match status" value="1"/>
</dbReference>
<dbReference type="InterPro" id="IPR029441">
    <property type="entry name" value="Cass2"/>
</dbReference>
<dbReference type="EMBL" id="QNRT01000005">
    <property type="protein sequence ID" value="RBP48808.1"/>
    <property type="molecule type" value="Genomic_DNA"/>
</dbReference>